<dbReference type="GO" id="GO:0032196">
    <property type="term" value="P:transposition"/>
    <property type="evidence" value="ECO:0007669"/>
    <property type="project" value="TreeGrafter"/>
</dbReference>
<feature type="domain" description="HTH cro/C1-type" evidence="1">
    <location>
        <begin position="19"/>
        <end position="41"/>
    </location>
</feature>
<dbReference type="GO" id="GO:0005829">
    <property type="term" value="C:cytosol"/>
    <property type="evidence" value="ECO:0007669"/>
    <property type="project" value="TreeGrafter"/>
</dbReference>
<accession>A0A2P7NRN4</accession>
<reference evidence="2 3" key="1">
    <citation type="submission" date="2018-03" db="EMBL/GenBank/DDBJ databases">
        <title>Draft genome of Nitrosomonas supralitoralis APG5.</title>
        <authorList>
            <person name="Urakawa H."/>
            <person name="Lopez J.V."/>
        </authorList>
    </citation>
    <scope>NUCLEOTIDE SEQUENCE [LARGE SCALE GENOMIC DNA]</scope>
    <source>
        <strain evidence="2 3">APG5</strain>
    </source>
</reference>
<name>A0A2P7NRN4_9PROT</name>
<organism evidence="2 3">
    <name type="scientific">Nitrosomonas supralitoralis</name>
    <dbReference type="NCBI Taxonomy" id="2116706"/>
    <lineage>
        <taxon>Bacteria</taxon>
        <taxon>Pseudomonadati</taxon>
        <taxon>Pseudomonadota</taxon>
        <taxon>Betaproteobacteria</taxon>
        <taxon>Nitrosomonadales</taxon>
        <taxon>Nitrosomonadaceae</taxon>
        <taxon>Nitrosomonas</taxon>
    </lineage>
</organism>
<sequence length="181" mass="20601">MNHYKQLTREQRYQISGLKKAGLNQSQIADEVGVHKSTISREFRRNKGRRGWHPKQAQELRDERRGTIKNRIGIDERPVIVEQKSRIGDWECDTVIGKNYRRIGDIGRKEVALHSGSPSFRQSCVGCDSGSNAATTPPQRQVLHHDIRQRERVCGASNHLGGTRCGCLFRPSLPFMGAWLE</sequence>
<dbReference type="Gene3D" id="1.10.10.60">
    <property type="entry name" value="Homeodomain-like"/>
    <property type="match status" value="1"/>
</dbReference>
<dbReference type="PROSITE" id="PS50943">
    <property type="entry name" value="HTH_CROC1"/>
    <property type="match status" value="1"/>
</dbReference>
<dbReference type="AlphaFoldDB" id="A0A2P7NRN4"/>
<gene>
    <name evidence="2" type="ORF">C7H79_15225</name>
</gene>
<dbReference type="InterPro" id="IPR025246">
    <property type="entry name" value="IS30-like_HTH"/>
</dbReference>
<evidence type="ECO:0000259" key="1">
    <source>
        <dbReference type="PROSITE" id="PS50943"/>
    </source>
</evidence>
<dbReference type="InterPro" id="IPR001387">
    <property type="entry name" value="Cro/C1-type_HTH"/>
</dbReference>
<dbReference type="OrthoDB" id="9803231at2"/>
<evidence type="ECO:0000313" key="3">
    <source>
        <dbReference type="Proteomes" id="UP000241912"/>
    </source>
</evidence>
<evidence type="ECO:0000313" key="2">
    <source>
        <dbReference type="EMBL" id="PSJ16122.1"/>
    </source>
</evidence>
<comment type="caution">
    <text evidence="2">The sequence shown here is derived from an EMBL/GenBank/DDBJ whole genome shotgun (WGS) entry which is preliminary data.</text>
</comment>
<dbReference type="PANTHER" id="PTHR10948">
    <property type="entry name" value="TRANSPOSASE"/>
    <property type="match status" value="1"/>
</dbReference>
<proteinExistence type="predicted"/>
<dbReference type="CDD" id="cd00093">
    <property type="entry name" value="HTH_XRE"/>
    <property type="match status" value="1"/>
</dbReference>
<dbReference type="Proteomes" id="UP000241912">
    <property type="component" value="Unassembled WGS sequence"/>
</dbReference>
<dbReference type="PANTHER" id="PTHR10948:SF23">
    <property type="entry name" value="TRANSPOSASE INSI FOR INSERTION SEQUENCE ELEMENT IS30A-RELATED"/>
    <property type="match status" value="1"/>
</dbReference>
<dbReference type="InterPro" id="IPR051917">
    <property type="entry name" value="Transposase-Integrase"/>
</dbReference>
<dbReference type="EMBL" id="PXXU01000070">
    <property type="protein sequence ID" value="PSJ16122.1"/>
    <property type="molecule type" value="Genomic_DNA"/>
</dbReference>
<dbReference type="GO" id="GO:0004803">
    <property type="term" value="F:transposase activity"/>
    <property type="evidence" value="ECO:0007669"/>
    <property type="project" value="TreeGrafter"/>
</dbReference>
<dbReference type="Pfam" id="PF13936">
    <property type="entry name" value="HTH_38"/>
    <property type="match status" value="1"/>
</dbReference>
<protein>
    <recommendedName>
        <fullName evidence="1">HTH cro/C1-type domain-containing protein</fullName>
    </recommendedName>
</protein>
<keyword evidence="3" id="KW-1185">Reference proteome</keyword>